<dbReference type="EC" id="2.7.-.-" evidence="2"/>
<accession>A0ABV9KBZ5</accession>
<dbReference type="Gene3D" id="3.90.1200.10">
    <property type="match status" value="1"/>
</dbReference>
<keyword evidence="2" id="KW-0808">Transferase</keyword>
<reference evidence="3" key="1">
    <citation type="journal article" date="2019" name="Int. J. Syst. Evol. Microbiol.">
        <title>The Global Catalogue of Microorganisms (GCM) 10K type strain sequencing project: providing services to taxonomists for standard genome sequencing and annotation.</title>
        <authorList>
            <consortium name="The Broad Institute Genomics Platform"/>
            <consortium name="The Broad Institute Genome Sequencing Center for Infectious Disease"/>
            <person name="Wu L."/>
            <person name="Ma J."/>
        </authorList>
    </citation>
    <scope>NUCLEOTIDE SEQUENCE [LARGE SCALE GENOMIC DNA]</scope>
    <source>
        <strain evidence="3">CGMCC 4.7283</strain>
    </source>
</reference>
<protein>
    <submittedName>
        <fullName evidence="2">Choline/ethanolamine kinase family protein</fullName>
        <ecNumber evidence="2">2.7.-.-</ecNumber>
    </submittedName>
</protein>
<dbReference type="GO" id="GO:0016301">
    <property type="term" value="F:kinase activity"/>
    <property type="evidence" value="ECO:0007669"/>
    <property type="project" value="UniProtKB-KW"/>
</dbReference>
<dbReference type="Proteomes" id="UP001595973">
    <property type="component" value="Unassembled WGS sequence"/>
</dbReference>
<evidence type="ECO:0000313" key="2">
    <source>
        <dbReference type="EMBL" id="MFC4667737.1"/>
    </source>
</evidence>
<dbReference type="Pfam" id="PF01636">
    <property type="entry name" value="APH"/>
    <property type="match status" value="1"/>
</dbReference>
<keyword evidence="3" id="KW-1185">Reference proteome</keyword>
<gene>
    <name evidence="2" type="ORF">ACFO5X_04160</name>
</gene>
<sequence>MSDPKERAARLSCFRAPDEIEVLGGGITNVNLRVSDGGRRYVVRLGDDIPEHGVMRWNELALSRAAAEAGLSPGVVHHEPGVLVLDFIEAKTFAPEDVRDPANLARITELIARAHRAMGPTLTAPVLAFWPFQVNRSYVARLTADGSAHQALLPGMLRQCDALEAAAGPVRMVVGHNDLLAANLLDDGERLWLIDWEYGGYNSPLFDLAGLASNNALTEAQERGLLEAYPGTDPERDWRAYQGMKCASLMRETLWSMASEIHSDLDFDYAGYTAENLGRLHAALDDFSRLQGPK</sequence>
<dbReference type="RefSeq" id="WP_380715968.1">
    <property type="nucleotide sequence ID" value="NZ_JBHSGI010000002.1"/>
</dbReference>
<proteinExistence type="predicted"/>
<feature type="domain" description="Aminoglycoside phosphotransferase" evidence="1">
    <location>
        <begin position="20"/>
        <end position="238"/>
    </location>
</feature>
<dbReference type="SUPFAM" id="SSF56112">
    <property type="entry name" value="Protein kinase-like (PK-like)"/>
    <property type="match status" value="1"/>
</dbReference>
<comment type="caution">
    <text evidence="2">The sequence shown here is derived from an EMBL/GenBank/DDBJ whole genome shotgun (WGS) entry which is preliminary data.</text>
</comment>
<organism evidence="2 3">
    <name type="scientific">Seohaeicola nanhaiensis</name>
    <dbReference type="NCBI Taxonomy" id="1387282"/>
    <lineage>
        <taxon>Bacteria</taxon>
        <taxon>Pseudomonadati</taxon>
        <taxon>Pseudomonadota</taxon>
        <taxon>Alphaproteobacteria</taxon>
        <taxon>Rhodobacterales</taxon>
        <taxon>Roseobacteraceae</taxon>
        <taxon>Seohaeicola</taxon>
    </lineage>
</organism>
<name>A0ABV9KBZ5_9RHOB</name>
<dbReference type="EMBL" id="JBHSGI010000002">
    <property type="protein sequence ID" value="MFC4667737.1"/>
    <property type="molecule type" value="Genomic_DNA"/>
</dbReference>
<dbReference type="CDD" id="cd05151">
    <property type="entry name" value="ChoK-like"/>
    <property type="match status" value="1"/>
</dbReference>
<dbReference type="PANTHER" id="PTHR22603">
    <property type="entry name" value="CHOLINE/ETHANOALAMINE KINASE"/>
    <property type="match status" value="1"/>
</dbReference>
<evidence type="ECO:0000259" key="1">
    <source>
        <dbReference type="Pfam" id="PF01636"/>
    </source>
</evidence>
<keyword evidence="2" id="KW-0418">Kinase</keyword>
<dbReference type="InterPro" id="IPR011009">
    <property type="entry name" value="Kinase-like_dom_sf"/>
</dbReference>
<dbReference type="PANTHER" id="PTHR22603:SF66">
    <property type="entry name" value="ETHANOLAMINE KINASE"/>
    <property type="match status" value="1"/>
</dbReference>
<dbReference type="InterPro" id="IPR002575">
    <property type="entry name" value="Aminoglycoside_PTrfase"/>
</dbReference>
<dbReference type="Gene3D" id="3.30.200.20">
    <property type="entry name" value="Phosphorylase Kinase, domain 1"/>
    <property type="match status" value="1"/>
</dbReference>
<evidence type="ECO:0000313" key="3">
    <source>
        <dbReference type="Proteomes" id="UP001595973"/>
    </source>
</evidence>